<organism evidence="5 6">
    <name type="scientific">Enterococcus hulanensis</name>
    <dbReference type="NCBI Taxonomy" id="2559929"/>
    <lineage>
        <taxon>Bacteria</taxon>
        <taxon>Bacillati</taxon>
        <taxon>Bacillota</taxon>
        <taxon>Bacilli</taxon>
        <taxon>Lactobacillales</taxon>
        <taxon>Enterococcaceae</taxon>
        <taxon>Enterococcus</taxon>
    </lineage>
</organism>
<comment type="caution">
    <text evidence="5">The sequence shown here is derived from an EMBL/GenBank/DDBJ whole genome shotgun (WGS) entry which is preliminary data.</text>
</comment>
<protein>
    <submittedName>
        <fullName evidence="5">HAD family hydrolase</fullName>
    </submittedName>
</protein>
<keyword evidence="2" id="KW-0479">Metal-binding</keyword>
<proteinExistence type="predicted"/>
<dbReference type="InterPro" id="IPR023214">
    <property type="entry name" value="HAD_sf"/>
</dbReference>
<evidence type="ECO:0000256" key="2">
    <source>
        <dbReference type="ARBA" id="ARBA00022723"/>
    </source>
</evidence>
<dbReference type="SFLD" id="SFLDG01129">
    <property type="entry name" value="C1.5:_HAD__Beta-PGM__Phosphata"/>
    <property type="match status" value="1"/>
</dbReference>
<dbReference type="Gene3D" id="1.20.120.710">
    <property type="entry name" value="Haloacid dehalogenase hydrolase-like domain"/>
    <property type="match status" value="1"/>
</dbReference>
<reference evidence="5 6" key="1">
    <citation type="submission" date="2023-03" db="EMBL/GenBank/DDBJ databases">
        <authorList>
            <person name="Shen W."/>
            <person name="Cai J."/>
        </authorList>
    </citation>
    <scope>NUCLEOTIDE SEQUENCE [LARGE SCALE GENOMIC DNA]</scope>
    <source>
        <strain evidence="5 6">D6-4</strain>
    </source>
</reference>
<dbReference type="Proteomes" id="UP001252875">
    <property type="component" value="Unassembled WGS sequence"/>
</dbReference>
<dbReference type="Gene3D" id="3.40.50.1000">
    <property type="entry name" value="HAD superfamily/HAD-like"/>
    <property type="match status" value="1"/>
</dbReference>
<dbReference type="PRINTS" id="PR00413">
    <property type="entry name" value="HADHALOGNASE"/>
</dbReference>
<keyword evidence="3 5" id="KW-0378">Hydrolase</keyword>
<dbReference type="NCBIfam" id="TIGR01549">
    <property type="entry name" value="HAD-SF-IA-v1"/>
    <property type="match status" value="1"/>
</dbReference>
<dbReference type="PANTHER" id="PTHR46470:SF2">
    <property type="entry name" value="GLYCERALDEHYDE 3-PHOSPHATE PHOSPHATASE"/>
    <property type="match status" value="1"/>
</dbReference>
<gene>
    <name evidence="5" type="ORF">P7D85_10505</name>
</gene>
<accession>A0ABU3EZ97</accession>
<evidence type="ECO:0000313" key="5">
    <source>
        <dbReference type="EMBL" id="MDT2600205.1"/>
    </source>
</evidence>
<dbReference type="PANTHER" id="PTHR46470">
    <property type="entry name" value="N-ACYLNEURAMINATE-9-PHOSPHATASE"/>
    <property type="match status" value="1"/>
</dbReference>
<evidence type="ECO:0000256" key="3">
    <source>
        <dbReference type="ARBA" id="ARBA00022801"/>
    </source>
</evidence>
<name>A0ABU3EZ97_9ENTE</name>
<dbReference type="InterPro" id="IPR041492">
    <property type="entry name" value="HAD_2"/>
</dbReference>
<dbReference type="SUPFAM" id="SSF56784">
    <property type="entry name" value="HAD-like"/>
    <property type="match status" value="1"/>
</dbReference>
<dbReference type="Pfam" id="PF13419">
    <property type="entry name" value="HAD_2"/>
    <property type="match status" value="1"/>
</dbReference>
<dbReference type="SFLD" id="SFLDS00003">
    <property type="entry name" value="Haloacid_Dehalogenase"/>
    <property type="match status" value="1"/>
</dbReference>
<evidence type="ECO:0000256" key="1">
    <source>
        <dbReference type="ARBA" id="ARBA00001946"/>
    </source>
</evidence>
<dbReference type="RefSeq" id="WP_311822337.1">
    <property type="nucleotide sequence ID" value="NZ_JARPYF010000005.1"/>
</dbReference>
<dbReference type="InterPro" id="IPR036412">
    <property type="entry name" value="HAD-like_sf"/>
</dbReference>
<dbReference type="EMBL" id="JARPYI010000005">
    <property type="protein sequence ID" value="MDT2600205.1"/>
    <property type="molecule type" value="Genomic_DNA"/>
</dbReference>
<evidence type="ECO:0000313" key="6">
    <source>
        <dbReference type="Proteomes" id="UP001252875"/>
    </source>
</evidence>
<dbReference type="InterPro" id="IPR006439">
    <property type="entry name" value="HAD-SF_hydro_IA"/>
</dbReference>
<evidence type="ECO:0000256" key="4">
    <source>
        <dbReference type="ARBA" id="ARBA00022842"/>
    </source>
</evidence>
<keyword evidence="6" id="KW-1185">Reference proteome</keyword>
<dbReference type="GO" id="GO:0016787">
    <property type="term" value="F:hydrolase activity"/>
    <property type="evidence" value="ECO:0007669"/>
    <property type="project" value="UniProtKB-KW"/>
</dbReference>
<comment type="cofactor">
    <cofactor evidence="1">
        <name>Mg(2+)</name>
        <dbReference type="ChEBI" id="CHEBI:18420"/>
    </cofactor>
</comment>
<keyword evidence="4" id="KW-0460">Magnesium</keyword>
<sequence>MIKAIVFDLDDTLYPQEVPFTKAIKKVFPQLIKEELTDFFKFFRTISDELYEQTKQKNGITKSEMTTLRLTKAIEESFDLQVTEPLIASFESEYNRQLNQIRLSDSLKEVLQKLAKKYKLGIVTNGYTQRQELKIEVLKVRDIISPENILISEKIGIEKPDRRIFDQMAKVLVCEPRELLYIGDNYKNDIVGAKRAGWHAWWFNHHQRRILEEIIEIPDKEIRHFGKLAEELSLLVE</sequence>
<dbReference type="InterPro" id="IPR051400">
    <property type="entry name" value="HAD-like_hydrolase"/>
</dbReference>